<accession>A0A6A4TAQ7</accession>
<sequence>MEAAPPSQMSDSLSSETGGDEGPHEQRRDPGQTAEPCCGSGLMFEPLQCDCGNGPRTQQDISGSIFPRPRYLTTGTTERTNKSHCMFATGVIKSGIVQVIQTLSDIIAVRLPVCPWVRVVGRLPPELRLSVDEIFLEYLNAPFVCSDHIIHVVKLFVLLTPSCEGPLPDFRPRLDLCASCELKCYARCIRAGLLTLKLVIDHQHSVCRKSIYVVHTNNKCEERSEKQDTLAHCGLPYTVAISVVNKPRPPPKISVVWVSSFHNAGNAR</sequence>
<comment type="caution">
    <text evidence="2">The sequence shown here is derived from an EMBL/GenBank/DDBJ whole genome shotgun (WGS) entry which is preliminary data.</text>
</comment>
<organism evidence="2 3">
    <name type="scientific">Scophthalmus maximus</name>
    <name type="common">Turbot</name>
    <name type="synonym">Psetta maxima</name>
    <dbReference type="NCBI Taxonomy" id="52904"/>
    <lineage>
        <taxon>Eukaryota</taxon>
        <taxon>Metazoa</taxon>
        <taxon>Chordata</taxon>
        <taxon>Craniata</taxon>
        <taxon>Vertebrata</taxon>
        <taxon>Euteleostomi</taxon>
        <taxon>Actinopterygii</taxon>
        <taxon>Neopterygii</taxon>
        <taxon>Teleostei</taxon>
        <taxon>Neoteleostei</taxon>
        <taxon>Acanthomorphata</taxon>
        <taxon>Carangaria</taxon>
        <taxon>Pleuronectiformes</taxon>
        <taxon>Pleuronectoidei</taxon>
        <taxon>Scophthalmidae</taxon>
        <taxon>Scophthalmus</taxon>
    </lineage>
</organism>
<evidence type="ECO:0000313" key="2">
    <source>
        <dbReference type="EMBL" id="KAF0039252.1"/>
    </source>
</evidence>
<feature type="compositionally biased region" description="Polar residues" evidence="1">
    <location>
        <begin position="7"/>
        <end position="17"/>
    </location>
</feature>
<dbReference type="AlphaFoldDB" id="A0A6A4TAQ7"/>
<protein>
    <submittedName>
        <fullName evidence="2">Uncharacterized protein</fullName>
    </submittedName>
</protein>
<evidence type="ECO:0000256" key="1">
    <source>
        <dbReference type="SAM" id="MobiDB-lite"/>
    </source>
</evidence>
<dbReference type="Proteomes" id="UP000438429">
    <property type="component" value="Unassembled WGS sequence"/>
</dbReference>
<evidence type="ECO:0000313" key="3">
    <source>
        <dbReference type="Proteomes" id="UP000438429"/>
    </source>
</evidence>
<reference evidence="2 3" key="1">
    <citation type="submission" date="2019-06" db="EMBL/GenBank/DDBJ databases">
        <title>Draft genomes of female and male turbot (Scophthalmus maximus).</title>
        <authorList>
            <person name="Xu H."/>
            <person name="Xu X.-W."/>
            <person name="Shao C."/>
            <person name="Chen S."/>
        </authorList>
    </citation>
    <scope>NUCLEOTIDE SEQUENCE [LARGE SCALE GENOMIC DNA]</scope>
    <source>
        <strain evidence="2">Ysfricsl-2016a</strain>
        <tissue evidence="2">Blood</tissue>
    </source>
</reference>
<proteinExistence type="predicted"/>
<feature type="compositionally biased region" description="Basic and acidic residues" evidence="1">
    <location>
        <begin position="21"/>
        <end position="30"/>
    </location>
</feature>
<feature type="region of interest" description="Disordered" evidence="1">
    <location>
        <begin position="1"/>
        <end position="37"/>
    </location>
</feature>
<name>A0A6A4TAQ7_SCOMX</name>
<dbReference type="EMBL" id="VEVO01000007">
    <property type="protein sequence ID" value="KAF0039252.1"/>
    <property type="molecule type" value="Genomic_DNA"/>
</dbReference>
<gene>
    <name evidence="2" type="ORF">F2P81_007487</name>
</gene>